<proteinExistence type="predicted"/>
<sequence length="40" mass="4480">MWADRVLWRGVRQRLVHRCQQGGSDDGTVIRIVFVAVAGA</sequence>
<evidence type="ECO:0000313" key="1">
    <source>
        <dbReference type="EMBL" id="TQL37731.1"/>
    </source>
</evidence>
<reference evidence="1 2" key="1">
    <citation type="submission" date="2019-06" db="EMBL/GenBank/DDBJ databases">
        <title>Sequencing the genomes of 1000 actinobacteria strains.</title>
        <authorList>
            <person name="Klenk H.-P."/>
        </authorList>
    </citation>
    <scope>NUCLEOTIDE SEQUENCE [LARGE SCALE GENOMIC DNA]</scope>
    <source>
        <strain evidence="1 2">DSM 44819</strain>
    </source>
</reference>
<accession>A0A542XPE6</accession>
<dbReference type="AlphaFoldDB" id="A0A542XPE6"/>
<dbReference type="Proteomes" id="UP000315983">
    <property type="component" value="Unassembled WGS sequence"/>
</dbReference>
<name>A0A542XPE6_SALAC</name>
<comment type="caution">
    <text evidence="1">The sequence shown here is derived from an EMBL/GenBank/DDBJ whole genome shotgun (WGS) entry which is preliminary data.</text>
</comment>
<gene>
    <name evidence="1" type="ORF">FB564_2900</name>
</gene>
<protein>
    <submittedName>
        <fullName evidence="1">Uncharacterized protein</fullName>
    </submittedName>
</protein>
<organism evidence="1 2">
    <name type="scientific">Salinispora arenicola</name>
    <dbReference type="NCBI Taxonomy" id="168697"/>
    <lineage>
        <taxon>Bacteria</taxon>
        <taxon>Bacillati</taxon>
        <taxon>Actinomycetota</taxon>
        <taxon>Actinomycetes</taxon>
        <taxon>Micromonosporales</taxon>
        <taxon>Micromonosporaceae</taxon>
        <taxon>Salinispora</taxon>
    </lineage>
</organism>
<evidence type="ECO:0000313" key="2">
    <source>
        <dbReference type="Proteomes" id="UP000315983"/>
    </source>
</evidence>
<dbReference type="EMBL" id="VFOL01000001">
    <property type="protein sequence ID" value="TQL37731.1"/>
    <property type="molecule type" value="Genomic_DNA"/>
</dbReference>